<organism evidence="1 2">
    <name type="scientific">Bhargavaea ullalensis</name>
    <dbReference type="NCBI Taxonomy" id="1265685"/>
    <lineage>
        <taxon>Bacteria</taxon>
        <taxon>Bacillati</taxon>
        <taxon>Bacillota</taxon>
        <taxon>Bacilli</taxon>
        <taxon>Bacillales</taxon>
        <taxon>Caryophanaceae</taxon>
        <taxon>Bhargavaea</taxon>
    </lineage>
</organism>
<protein>
    <submittedName>
        <fullName evidence="1">Uncharacterized protein</fullName>
    </submittedName>
</protein>
<name>A0ABV2GET8_9BACL</name>
<dbReference type="EMBL" id="JBEPLW010000032">
    <property type="protein sequence ID" value="MET3576737.1"/>
    <property type="molecule type" value="Genomic_DNA"/>
</dbReference>
<gene>
    <name evidence="1" type="ORF">ABID49_002667</name>
</gene>
<evidence type="ECO:0000313" key="2">
    <source>
        <dbReference type="Proteomes" id="UP001549099"/>
    </source>
</evidence>
<proteinExistence type="predicted"/>
<accession>A0ABV2GET8</accession>
<comment type="caution">
    <text evidence="1">The sequence shown here is derived from an EMBL/GenBank/DDBJ whole genome shotgun (WGS) entry which is preliminary data.</text>
</comment>
<dbReference type="Proteomes" id="UP001549099">
    <property type="component" value="Unassembled WGS sequence"/>
</dbReference>
<evidence type="ECO:0000313" key="1">
    <source>
        <dbReference type="EMBL" id="MET3576737.1"/>
    </source>
</evidence>
<sequence length="38" mass="4335">MQLPDTYVDWESSWTGGFLFLASFVGELKPIKGSNRKE</sequence>
<keyword evidence="2" id="KW-1185">Reference proteome</keyword>
<reference evidence="1 2" key="1">
    <citation type="submission" date="2024-06" db="EMBL/GenBank/DDBJ databases">
        <title>Genomic Encyclopedia of Type Strains, Phase IV (KMG-IV): sequencing the most valuable type-strain genomes for metagenomic binning, comparative biology and taxonomic classification.</title>
        <authorList>
            <person name="Goeker M."/>
        </authorList>
    </citation>
    <scope>NUCLEOTIDE SEQUENCE [LARGE SCALE GENOMIC DNA]</scope>
    <source>
        <strain evidence="1 2">DSM 26128</strain>
    </source>
</reference>